<keyword evidence="7" id="KW-0472">Membrane</keyword>
<evidence type="ECO:0000313" key="9">
    <source>
        <dbReference type="EMBL" id="EMG47528.1"/>
    </source>
</evidence>
<keyword evidence="5" id="KW-0349">Heme</keyword>
<evidence type="ECO:0000256" key="3">
    <source>
        <dbReference type="ARBA" id="ARBA00022729"/>
    </source>
</evidence>
<evidence type="ECO:0000256" key="1">
    <source>
        <dbReference type="ARBA" id="ARBA00004613"/>
    </source>
</evidence>
<keyword evidence="3" id="KW-0732">Signal</keyword>
<accession>M3J647</accession>
<feature type="region of interest" description="Disordered" evidence="6">
    <location>
        <begin position="100"/>
        <end position="121"/>
    </location>
</feature>
<keyword evidence="7" id="KW-0812">Transmembrane</keyword>
<feature type="disulfide bond" evidence="5">
    <location>
        <begin position="19"/>
        <end position="26"/>
    </location>
</feature>
<sequence length="147" mass="15103">MPECARYHCLKFGTNLTPCAQWDAPCLCVNSKWMGLVGQCIADNCRGEDVASATFLAKSVCSAVGINTFSIAKSVSKLLTSAAESAKDVTTIIGESGATSPTFTTPATETAASTSRSGSGSSPANFGALQTGSIGTVLVGLFIFLFM</sequence>
<evidence type="ECO:0000313" key="10">
    <source>
        <dbReference type="Proteomes" id="UP000011777"/>
    </source>
</evidence>
<feature type="disulfide bond" evidence="5">
    <location>
        <begin position="28"/>
        <end position="61"/>
    </location>
</feature>
<keyword evidence="10" id="KW-1185">Reference proteome</keyword>
<reference evidence="9 10" key="1">
    <citation type="submission" date="2013-02" db="EMBL/GenBank/DDBJ databases">
        <title>Genome sequence of Candida maltosa Xu316, a potential industrial strain for xylitol and ethanol production.</title>
        <authorList>
            <person name="Yu J."/>
            <person name="Wang Q."/>
            <person name="Geng X."/>
            <person name="Bao W."/>
            <person name="He P."/>
            <person name="Cai J."/>
        </authorList>
    </citation>
    <scope>NUCLEOTIDE SEQUENCE [LARGE SCALE GENOMIC DNA]</scope>
    <source>
        <strain evidence="10">Xu316</strain>
    </source>
</reference>
<dbReference type="SMART" id="SM00747">
    <property type="entry name" value="CFEM"/>
    <property type="match status" value="1"/>
</dbReference>
<organism evidence="9 10">
    <name type="scientific">Candida maltosa (strain Xu316)</name>
    <name type="common">Yeast</name>
    <dbReference type="NCBI Taxonomy" id="1245528"/>
    <lineage>
        <taxon>Eukaryota</taxon>
        <taxon>Fungi</taxon>
        <taxon>Dikarya</taxon>
        <taxon>Ascomycota</taxon>
        <taxon>Saccharomycotina</taxon>
        <taxon>Pichiomycetes</taxon>
        <taxon>Debaryomycetaceae</taxon>
        <taxon>Candida/Lodderomyces clade</taxon>
        <taxon>Candida</taxon>
    </lineage>
</organism>
<comment type="caution">
    <text evidence="5">Lacks conserved residue(s) required for the propagation of feature annotation.</text>
</comment>
<evidence type="ECO:0000256" key="7">
    <source>
        <dbReference type="SAM" id="Phobius"/>
    </source>
</evidence>
<evidence type="ECO:0000259" key="8">
    <source>
        <dbReference type="PROSITE" id="PS52012"/>
    </source>
</evidence>
<keyword evidence="5" id="KW-0408">Iron</keyword>
<feature type="binding site" description="axial binding residue" evidence="5">
    <location>
        <position position="23"/>
    </location>
    <ligand>
        <name>heme</name>
        <dbReference type="ChEBI" id="CHEBI:30413"/>
    </ligand>
    <ligandPart>
        <name>Fe</name>
        <dbReference type="ChEBI" id="CHEBI:18248"/>
    </ligandPart>
</feature>
<dbReference type="Proteomes" id="UP000011777">
    <property type="component" value="Unassembled WGS sequence"/>
</dbReference>
<dbReference type="EMBL" id="AOGT01001523">
    <property type="protein sequence ID" value="EMG47528.1"/>
    <property type="molecule type" value="Genomic_DNA"/>
</dbReference>
<dbReference type="AlphaFoldDB" id="M3J647"/>
<proteinExistence type="predicted"/>
<comment type="caution">
    <text evidence="9">The sequence shown here is derived from an EMBL/GenBank/DDBJ whole genome shotgun (WGS) entry which is preliminary data.</text>
</comment>
<keyword evidence="4 5" id="KW-1015">Disulfide bond</keyword>
<evidence type="ECO:0000256" key="5">
    <source>
        <dbReference type="PROSITE-ProRule" id="PRU01356"/>
    </source>
</evidence>
<dbReference type="GO" id="GO:0046872">
    <property type="term" value="F:metal ion binding"/>
    <property type="evidence" value="ECO:0007669"/>
    <property type="project" value="UniProtKB-UniRule"/>
</dbReference>
<dbReference type="InterPro" id="IPR008427">
    <property type="entry name" value="Extracellular_membr_CFEM_dom"/>
</dbReference>
<dbReference type="PROSITE" id="PS52012">
    <property type="entry name" value="CFEM"/>
    <property type="match status" value="1"/>
</dbReference>
<name>M3J647_CANMX</name>
<feature type="transmembrane region" description="Helical" evidence="7">
    <location>
        <begin position="126"/>
        <end position="146"/>
    </location>
</feature>
<gene>
    <name evidence="9" type="ORF">G210_2111</name>
</gene>
<dbReference type="OrthoDB" id="2496787at2759"/>
<evidence type="ECO:0000256" key="2">
    <source>
        <dbReference type="ARBA" id="ARBA00022525"/>
    </source>
</evidence>
<dbReference type="Pfam" id="PF05730">
    <property type="entry name" value="CFEM"/>
    <property type="match status" value="1"/>
</dbReference>
<dbReference type="HOGENOM" id="CLU_079397_1_0_1"/>
<evidence type="ECO:0000256" key="4">
    <source>
        <dbReference type="ARBA" id="ARBA00023157"/>
    </source>
</evidence>
<protein>
    <submittedName>
        <fullName evidence="9">Putative cell surface antigen</fullName>
    </submittedName>
</protein>
<keyword evidence="2" id="KW-0964">Secreted</keyword>
<dbReference type="GO" id="GO:0005576">
    <property type="term" value="C:extracellular region"/>
    <property type="evidence" value="ECO:0007669"/>
    <property type="project" value="UniProtKB-SubCell"/>
</dbReference>
<keyword evidence="5" id="KW-0479">Metal-binding</keyword>
<feature type="domain" description="CFEM" evidence="8">
    <location>
        <begin position="1"/>
        <end position="86"/>
    </location>
</feature>
<keyword evidence="7" id="KW-1133">Transmembrane helix</keyword>
<comment type="subcellular location">
    <subcellularLocation>
        <location evidence="1">Secreted</location>
    </subcellularLocation>
</comment>
<dbReference type="STRING" id="1245528.M3J647"/>
<evidence type="ECO:0000256" key="6">
    <source>
        <dbReference type="SAM" id="MobiDB-lite"/>
    </source>
</evidence>